<feature type="region of interest" description="Disordered" evidence="6">
    <location>
        <begin position="380"/>
        <end position="423"/>
    </location>
</feature>
<protein>
    <recommendedName>
        <fullName evidence="10">Ankyrin repeat protein</fullName>
    </recommendedName>
</protein>
<feature type="compositionally biased region" description="Low complexity" evidence="6">
    <location>
        <begin position="388"/>
        <end position="401"/>
    </location>
</feature>
<name>A0A1Y2DQE4_9PEZI</name>
<dbReference type="PANTHER" id="PTHR47685:SF1">
    <property type="entry name" value="MAGNESIUM TRANSPORT PROTEIN CORA"/>
    <property type="match status" value="1"/>
</dbReference>
<feature type="transmembrane region" description="Helical" evidence="7">
    <location>
        <begin position="850"/>
        <end position="872"/>
    </location>
</feature>
<keyword evidence="2 7" id="KW-0812">Transmembrane</keyword>
<dbReference type="EMBL" id="MCFJ01000011">
    <property type="protein sequence ID" value="ORY60875.1"/>
    <property type="molecule type" value="Genomic_DNA"/>
</dbReference>
<evidence type="ECO:0000256" key="3">
    <source>
        <dbReference type="ARBA" id="ARBA00022989"/>
    </source>
</evidence>
<dbReference type="GO" id="GO:0016020">
    <property type="term" value="C:membrane"/>
    <property type="evidence" value="ECO:0007669"/>
    <property type="project" value="UniProtKB-SubCell"/>
</dbReference>
<dbReference type="Gene3D" id="1.20.58.340">
    <property type="entry name" value="Magnesium transport protein CorA, transmembrane region"/>
    <property type="match status" value="1"/>
</dbReference>
<keyword evidence="4 7" id="KW-0472">Membrane</keyword>
<dbReference type="InterPro" id="IPR050829">
    <property type="entry name" value="CorA_MIT"/>
</dbReference>
<accession>A0A1Y2DQE4</accession>
<dbReference type="SUPFAM" id="SSF144083">
    <property type="entry name" value="Magnesium transport protein CorA, transmembrane region"/>
    <property type="match status" value="1"/>
</dbReference>
<comment type="subcellular location">
    <subcellularLocation>
        <location evidence="1">Membrane</location>
        <topology evidence="1">Multi-pass membrane protein</topology>
    </subcellularLocation>
</comment>
<feature type="region of interest" description="Disordered" evidence="6">
    <location>
        <begin position="338"/>
        <end position="368"/>
    </location>
</feature>
<evidence type="ECO:0000256" key="6">
    <source>
        <dbReference type="SAM" id="MobiDB-lite"/>
    </source>
</evidence>
<keyword evidence="9" id="KW-1185">Reference proteome</keyword>
<evidence type="ECO:0008006" key="10">
    <source>
        <dbReference type="Google" id="ProtNLM"/>
    </source>
</evidence>
<keyword evidence="5" id="KW-0175">Coiled coil</keyword>
<feature type="region of interest" description="Disordered" evidence="6">
    <location>
        <begin position="970"/>
        <end position="1028"/>
    </location>
</feature>
<dbReference type="RefSeq" id="XP_040713102.1">
    <property type="nucleotide sequence ID" value="XM_040860831.1"/>
</dbReference>
<reference evidence="8 9" key="1">
    <citation type="submission" date="2016-07" db="EMBL/GenBank/DDBJ databases">
        <title>Pervasive Adenine N6-methylation of Active Genes in Fungi.</title>
        <authorList>
            <consortium name="DOE Joint Genome Institute"/>
            <person name="Mondo S.J."/>
            <person name="Dannebaum R.O."/>
            <person name="Kuo R.C."/>
            <person name="Labutti K."/>
            <person name="Haridas S."/>
            <person name="Kuo A."/>
            <person name="Salamov A."/>
            <person name="Ahrendt S.R."/>
            <person name="Lipzen A."/>
            <person name="Sullivan W."/>
            <person name="Andreopoulos W.B."/>
            <person name="Clum A."/>
            <person name="Lindquist E."/>
            <person name="Daum C."/>
            <person name="Ramamoorthy G.K."/>
            <person name="Gryganskyi A."/>
            <person name="Culley D."/>
            <person name="Magnuson J.K."/>
            <person name="James T.Y."/>
            <person name="O'Malley M.A."/>
            <person name="Stajich J.E."/>
            <person name="Spatafora J.W."/>
            <person name="Visel A."/>
            <person name="Grigoriev I.V."/>
        </authorList>
    </citation>
    <scope>NUCLEOTIDE SEQUENCE [LARGE SCALE GENOMIC DNA]</scope>
    <source>
        <strain evidence="8 9">CBS 129021</strain>
    </source>
</reference>
<dbReference type="InterPro" id="IPR002523">
    <property type="entry name" value="MgTranspt_CorA/ZnTranspt_ZntB"/>
</dbReference>
<dbReference type="AlphaFoldDB" id="A0A1Y2DQE4"/>
<feature type="coiled-coil region" evidence="5">
    <location>
        <begin position="786"/>
        <end position="820"/>
    </location>
</feature>
<dbReference type="STRING" id="1141098.A0A1Y2DQE4"/>
<gene>
    <name evidence="8" type="ORF">BCR38DRAFT_442746</name>
</gene>
<dbReference type="Pfam" id="PF01544">
    <property type="entry name" value="CorA"/>
    <property type="match status" value="1"/>
</dbReference>
<comment type="caution">
    <text evidence="8">The sequence shown here is derived from an EMBL/GenBank/DDBJ whole genome shotgun (WGS) entry which is preliminary data.</text>
</comment>
<evidence type="ECO:0000313" key="8">
    <source>
        <dbReference type="EMBL" id="ORY60875.1"/>
    </source>
</evidence>
<dbReference type="Proteomes" id="UP000193689">
    <property type="component" value="Unassembled WGS sequence"/>
</dbReference>
<dbReference type="InParanoid" id="A0A1Y2DQE4"/>
<feature type="compositionally biased region" description="Basic and acidic residues" evidence="6">
    <location>
        <begin position="976"/>
        <end position="987"/>
    </location>
</feature>
<dbReference type="OrthoDB" id="341259at2759"/>
<evidence type="ECO:0000256" key="7">
    <source>
        <dbReference type="SAM" id="Phobius"/>
    </source>
</evidence>
<organism evidence="8 9">
    <name type="scientific">Pseudomassariella vexata</name>
    <dbReference type="NCBI Taxonomy" id="1141098"/>
    <lineage>
        <taxon>Eukaryota</taxon>
        <taxon>Fungi</taxon>
        <taxon>Dikarya</taxon>
        <taxon>Ascomycota</taxon>
        <taxon>Pezizomycotina</taxon>
        <taxon>Sordariomycetes</taxon>
        <taxon>Xylariomycetidae</taxon>
        <taxon>Amphisphaeriales</taxon>
        <taxon>Pseudomassariaceae</taxon>
        <taxon>Pseudomassariella</taxon>
    </lineage>
</organism>
<sequence>MEQHTTCLSAEPHNSNVKEHLLHFLGCIEFWDRSAFMNDDDHPLWEGERQHLESMGKTAAEAKALSKAKRELWKGNCRSELRRIDFLREKIKEDKEDYHLVQKVEESRIAWRNSDEYQNNHKDVQRWRDNNDKKNGHPPAYYDPAVDISKTTYVPEKDVSVPFIQFENGQPKEEDEDKSVPVWGSFPDQKTNLASLLDPEKHEKSLLSKDKNPDRIKYFHLPSNNMKWAEEAVARYFNQDRPDFHAIRRDIQKYEKTETALVLKESHWRGQLHGERVTVSSRFMRPFCERVSSNVHEVDHVPRNVVLFMPYLHWETSRNRERFSQQIEEIVFNDRKAKRKKEKLARDARKKARAGLTKRTFPPLEAEKKEPSFVRRVAKYTKENNKLSGNESSSETESGTANEDDSETDEKQRAPTQRRFRSTERILTMGTLLKKLKLPPSPLNVDNKRRVEAKSDLGQYLIDAARLFEGMSHFRDKKLLQFIVTDPPMHPRRTLDQAYYWTLNTTRSRDRDQVVYRATTAHAADFHRWDPKKGWEDHKSNAQRPCDGCTESIKKVSRVVMVDQLWMWILDARTIITCFPKRYGSNKNDSSGVHKSVRRRIAEGRHKQVKSVFDLALIILEECSNTFFDRTRTSDKQPQVLDAFSEAIGNVMHKQTMAFERLWRWTDEIRKHYRSQSRGFTSEIQLPLLDISPEGELEKEIKDILEELGIMIYINKTHRHVVKQFITNVDHILDPAGELGAKPGQAVDLRKMLVRGSSSANVSLSKPQSPVSEKDVSDKDTYHWFKVNADELMNRINDRVEQLEELERSAEITAESVKDLLGLKQQQAGVVQAWQSGKQSDEAIKQGRSVMIFTIVTIVFLPLSFMSSIFGMNSIDFSPEGNTMTLREQFKYMFAVSAGVIVVTLVMSLSSWARAISWYTYKRAVTSLCVHTGLYKKSLDFKIPSHELYTQAIEATDKLKNKEIETRLRERRRRRRQEEKEALKNKSELSQAQSNDIIEGVIQSRKRWGRKSATGDPDVESGRTESNE</sequence>
<evidence type="ECO:0000256" key="4">
    <source>
        <dbReference type="ARBA" id="ARBA00023136"/>
    </source>
</evidence>
<evidence type="ECO:0000313" key="9">
    <source>
        <dbReference type="Proteomes" id="UP000193689"/>
    </source>
</evidence>
<dbReference type="PANTHER" id="PTHR47685">
    <property type="entry name" value="MAGNESIUM TRANSPORT PROTEIN CORA"/>
    <property type="match status" value="1"/>
</dbReference>
<proteinExistence type="predicted"/>
<evidence type="ECO:0000256" key="2">
    <source>
        <dbReference type="ARBA" id="ARBA00022692"/>
    </source>
</evidence>
<evidence type="ECO:0000256" key="1">
    <source>
        <dbReference type="ARBA" id="ARBA00004141"/>
    </source>
</evidence>
<evidence type="ECO:0000256" key="5">
    <source>
        <dbReference type="SAM" id="Coils"/>
    </source>
</evidence>
<dbReference type="GeneID" id="63777043"/>
<feature type="compositionally biased region" description="Basic residues" evidence="6">
    <location>
        <begin position="338"/>
        <end position="353"/>
    </location>
</feature>
<dbReference type="InterPro" id="IPR045863">
    <property type="entry name" value="CorA_TM1_TM2"/>
</dbReference>
<dbReference type="GO" id="GO:0046873">
    <property type="term" value="F:metal ion transmembrane transporter activity"/>
    <property type="evidence" value="ECO:0007669"/>
    <property type="project" value="InterPro"/>
</dbReference>
<keyword evidence="3 7" id="KW-1133">Transmembrane helix</keyword>
<feature type="transmembrane region" description="Helical" evidence="7">
    <location>
        <begin position="892"/>
        <end position="913"/>
    </location>
</feature>